<feature type="transmembrane region" description="Helical" evidence="8">
    <location>
        <begin position="176"/>
        <end position="197"/>
    </location>
</feature>
<evidence type="ECO:0000256" key="7">
    <source>
        <dbReference type="ARBA" id="ARBA00023136"/>
    </source>
</evidence>
<dbReference type="Proteomes" id="UP001341840">
    <property type="component" value="Unassembled WGS sequence"/>
</dbReference>
<comment type="subunit">
    <text evidence="3 8">Homodimer and heterodimers.</text>
</comment>
<evidence type="ECO:0000256" key="3">
    <source>
        <dbReference type="ARBA" id="ARBA00011489"/>
    </source>
</evidence>
<feature type="compositionally biased region" description="Basic residues" evidence="10">
    <location>
        <begin position="370"/>
        <end position="382"/>
    </location>
</feature>
<dbReference type="EMBL" id="JASCZI010181244">
    <property type="protein sequence ID" value="MED6179400.1"/>
    <property type="molecule type" value="Genomic_DNA"/>
</dbReference>
<feature type="transmembrane region" description="Helical" evidence="8">
    <location>
        <begin position="89"/>
        <end position="113"/>
    </location>
</feature>
<evidence type="ECO:0000256" key="5">
    <source>
        <dbReference type="ARBA" id="ARBA00022692"/>
    </source>
</evidence>
<keyword evidence="7 8" id="KW-0472">Membrane</keyword>
<dbReference type="InterPro" id="IPR006459">
    <property type="entry name" value="CASP/CASPL"/>
</dbReference>
<evidence type="ECO:0000256" key="4">
    <source>
        <dbReference type="ARBA" id="ARBA00022475"/>
    </source>
</evidence>
<dbReference type="InterPro" id="IPR044173">
    <property type="entry name" value="CASPL"/>
</dbReference>
<evidence type="ECO:0000259" key="11">
    <source>
        <dbReference type="Pfam" id="PF04535"/>
    </source>
</evidence>
<evidence type="ECO:0000256" key="6">
    <source>
        <dbReference type="ARBA" id="ARBA00022989"/>
    </source>
</evidence>
<feature type="region of interest" description="Disordered" evidence="10">
    <location>
        <begin position="358"/>
        <end position="391"/>
    </location>
</feature>
<evidence type="ECO:0000256" key="9">
    <source>
        <dbReference type="SAM" id="Coils"/>
    </source>
</evidence>
<proteinExistence type="inferred from homology"/>
<evidence type="ECO:0000313" key="13">
    <source>
        <dbReference type="Proteomes" id="UP001341840"/>
    </source>
</evidence>
<feature type="transmembrane region" description="Helical" evidence="8">
    <location>
        <begin position="120"/>
        <end position="140"/>
    </location>
</feature>
<gene>
    <name evidence="12" type="ORF">PIB30_000512</name>
</gene>
<keyword evidence="5 8" id="KW-0812">Transmembrane</keyword>
<evidence type="ECO:0000256" key="1">
    <source>
        <dbReference type="ARBA" id="ARBA00004651"/>
    </source>
</evidence>
<dbReference type="InterPro" id="IPR006702">
    <property type="entry name" value="CASP_dom"/>
</dbReference>
<evidence type="ECO:0000256" key="2">
    <source>
        <dbReference type="ARBA" id="ARBA00007651"/>
    </source>
</evidence>
<accession>A0ABU6W0J7</accession>
<feature type="domain" description="Casparian strip membrane protein" evidence="11">
    <location>
        <begin position="33"/>
        <end position="187"/>
    </location>
</feature>
<evidence type="ECO:0000256" key="10">
    <source>
        <dbReference type="SAM" id="MobiDB-lite"/>
    </source>
</evidence>
<feature type="compositionally biased region" description="Polar residues" evidence="10">
    <location>
        <begin position="221"/>
        <end position="237"/>
    </location>
</feature>
<feature type="transmembrane region" description="Helical" evidence="8">
    <location>
        <begin position="36"/>
        <end position="58"/>
    </location>
</feature>
<dbReference type="PANTHER" id="PTHR36488:SF8">
    <property type="entry name" value="CASP-LIKE PROTEIN 1U1"/>
    <property type="match status" value="1"/>
</dbReference>
<comment type="caution">
    <text evidence="12">The sequence shown here is derived from an EMBL/GenBank/DDBJ whole genome shotgun (WGS) entry which is preliminary data.</text>
</comment>
<reference evidence="12 13" key="1">
    <citation type="journal article" date="2023" name="Plants (Basel)">
        <title>Bridging the Gap: Combining Genomics and Transcriptomics Approaches to Understand Stylosanthes scabra, an Orphan Legume from the Brazilian Caatinga.</title>
        <authorList>
            <person name="Ferreira-Neto J.R.C."/>
            <person name="da Silva M.D."/>
            <person name="Binneck E."/>
            <person name="de Melo N.F."/>
            <person name="da Silva R.H."/>
            <person name="de Melo A.L.T.M."/>
            <person name="Pandolfi V."/>
            <person name="Bustamante F.O."/>
            <person name="Brasileiro-Vidal A.C."/>
            <person name="Benko-Iseppon A.M."/>
        </authorList>
    </citation>
    <scope>NUCLEOTIDE SEQUENCE [LARGE SCALE GENOMIC DNA]</scope>
    <source>
        <tissue evidence="12">Leaves</tissue>
    </source>
</reference>
<dbReference type="NCBIfam" id="TIGR01569">
    <property type="entry name" value="A_tha_TIGR01569"/>
    <property type="match status" value="1"/>
</dbReference>
<evidence type="ECO:0000256" key="8">
    <source>
        <dbReference type="RuleBase" id="RU361233"/>
    </source>
</evidence>
<protein>
    <recommendedName>
        <fullName evidence="8">CASP-like protein</fullName>
    </recommendedName>
</protein>
<dbReference type="Pfam" id="PF04535">
    <property type="entry name" value="CASP_dom"/>
    <property type="match status" value="1"/>
</dbReference>
<comment type="similarity">
    <text evidence="2 8">Belongs to the Casparian strip membrane proteins (CASP) family.</text>
</comment>
<comment type="subcellular location">
    <subcellularLocation>
        <location evidence="1 8">Cell membrane</location>
        <topology evidence="1 8">Multi-pass membrane protein</topology>
    </subcellularLocation>
</comment>
<keyword evidence="4 8" id="KW-1003">Cell membrane</keyword>
<keyword evidence="6 8" id="KW-1133">Transmembrane helix</keyword>
<feature type="coiled-coil region" evidence="9">
    <location>
        <begin position="425"/>
        <end position="459"/>
    </location>
</feature>
<keyword evidence="9" id="KW-0175">Coiled coil</keyword>
<sequence>MASTGNDGNNGEKEELGFSSSSITITTNETKGKNDWVLLSLRVVSFLATASATIVMALNKQTKNLVVATLGNTPITATITAKFNQTPAFVFFIIANGNASLHNLVMIAVDLLVPRYDYKGLRLALIAILDMMAMGLASAGDGAATFMSMLGRNGNSHAQWNKICDKFESYCDREGAALIASFIGFILLFIITVMSIIKLLKPNRINHFNASRPDSTGVGGSSNPSPQTPIHSSSNSEFANTCGLDVIDLNNDEVEEIPQENVHYWTWKEDEIHIGAWLNVSTDHVVGTDQKGDTFWNRIHNYCEGYNPTMKRGVATRNIKNGSNSDDIKEFAGGSKRTKITSAGAYSSSSNPETLLAEDAGIDSPVHPQGSKKSKRRGKGKGKAQMSEDLSDTKSSIVKKLSLIEDFKIAREKEVLDERENIDILVAIKEKELQIQQEMKQHELQTQKLIKEMEIHAKEREMNFQVLNADPAKMSESRRALHEQACAKIYAKWFT</sequence>
<evidence type="ECO:0000313" key="12">
    <source>
        <dbReference type="EMBL" id="MED6179400.1"/>
    </source>
</evidence>
<organism evidence="12 13">
    <name type="scientific">Stylosanthes scabra</name>
    <dbReference type="NCBI Taxonomy" id="79078"/>
    <lineage>
        <taxon>Eukaryota</taxon>
        <taxon>Viridiplantae</taxon>
        <taxon>Streptophyta</taxon>
        <taxon>Embryophyta</taxon>
        <taxon>Tracheophyta</taxon>
        <taxon>Spermatophyta</taxon>
        <taxon>Magnoliopsida</taxon>
        <taxon>eudicotyledons</taxon>
        <taxon>Gunneridae</taxon>
        <taxon>Pentapetalae</taxon>
        <taxon>rosids</taxon>
        <taxon>fabids</taxon>
        <taxon>Fabales</taxon>
        <taxon>Fabaceae</taxon>
        <taxon>Papilionoideae</taxon>
        <taxon>50 kb inversion clade</taxon>
        <taxon>dalbergioids sensu lato</taxon>
        <taxon>Dalbergieae</taxon>
        <taxon>Pterocarpus clade</taxon>
        <taxon>Stylosanthes</taxon>
    </lineage>
</organism>
<name>A0ABU6W0J7_9FABA</name>
<dbReference type="PANTHER" id="PTHR36488">
    <property type="entry name" value="CASP-LIKE PROTEIN 1U1"/>
    <property type="match status" value="1"/>
</dbReference>
<keyword evidence="13" id="KW-1185">Reference proteome</keyword>
<feature type="region of interest" description="Disordered" evidence="10">
    <location>
        <begin position="211"/>
        <end position="237"/>
    </location>
</feature>